<keyword evidence="5" id="KW-0410">Iron transport</keyword>
<dbReference type="Gene3D" id="2.170.130.10">
    <property type="entry name" value="TonB-dependent receptor, plug domain"/>
    <property type="match status" value="1"/>
</dbReference>
<keyword evidence="10 15" id="KW-0798">TonB box</keyword>
<evidence type="ECO:0000259" key="17">
    <source>
        <dbReference type="Pfam" id="PF07715"/>
    </source>
</evidence>
<dbReference type="PANTHER" id="PTHR32552:SF68">
    <property type="entry name" value="FERRICHROME OUTER MEMBRANE TRANSPORTER_PHAGE RECEPTOR"/>
    <property type="match status" value="1"/>
</dbReference>
<name>A0A4V3GKJ0_9BACT</name>
<protein>
    <submittedName>
        <fullName evidence="18">Iron complex outermembrane receptor protein</fullName>
    </submittedName>
</protein>
<keyword evidence="4 14" id="KW-1134">Transmembrane beta strand</keyword>
<keyword evidence="12 18" id="KW-0675">Receptor</keyword>
<keyword evidence="6 14" id="KW-0812">Transmembrane</keyword>
<evidence type="ECO:0000256" key="6">
    <source>
        <dbReference type="ARBA" id="ARBA00022692"/>
    </source>
</evidence>
<comment type="subcellular location">
    <subcellularLocation>
        <location evidence="1 14">Cell outer membrane</location>
        <topology evidence="1 14">Multi-pass membrane protein</topology>
    </subcellularLocation>
</comment>
<feature type="domain" description="TonB-dependent receptor-like beta-barrel" evidence="16">
    <location>
        <begin position="254"/>
        <end position="702"/>
    </location>
</feature>
<dbReference type="Proteomes" id="UP000294498">
    <property type="component" value="Unassembled WGS sequence"/>
</dbReference>
<dbReference type="Pfam" id="PF07715">
    <property type="entry name" value="Plug"/>
    <property type="match status" value="1"/>
</dbReference>
<dbReference type="GO" id="GO:0038023">
    <property type="term" value="F:signaling receptor activity"/>
    <property type="evidence" value="ECO:0007669"/>
    <property type="project" value="InterPro"/>
</dbReference>
<keyword evidence="19" id="KW-1185">Reference proteome</keyword>
<evidence type="ECO:0000313" key="18">
    <source>
        <dbReference type="EMBL" id="TDW95832.1"/>
    </source>
</evidence>
<keyword evidence="11 14" id="KW-0472">Membrane</keyword>
<dbReference type="SUPFAM" id="SSF56935">
    <property type="entry name" value="Porins"/>
    <property type="match status" value="1"/>
</dbReference>
<accession>A0A4V3GKJ0</accession>
<comment type="caution">
    <text evidence="18">The sequence shown here is derived from an EMBL/GenBank/DDBJ whole genome shotgun (WGS) entry which is preliminary data.</text>
</comment>
<dbReference type="Pfam" id="PF00593">
    <property type="entry name" value="TonB_dep_Rec_b-barrel"/>
    <property type="match status" value="1"/>
</dbReference>
<evidence type="ECO:0000256" key="4">
    <source>
        <dbReference type="ARBA" id="ARBA00022452"/>
    </source>
</evidence>
<dbReference type="AlphaFoldDB" id="A0A4V3GKJ0"/>
<dbReference type="PANTHER" id="PTHR32552">
    <property type="entry name" value="FERRICHROME IRON RECEPTOR-RELATED"/>
    <property type="match status" value="1"/>
</dbReference>
<proteinExistence type="inferred from homology"/>
<dbReference type="GO" id="GO:0009279">
    <property type="term" value="C:cell outer membrane"/>
    <property type="evidence" value="ECO:0007669"/>
    <property type="project" value="UniProtKB-SubCell"/>
</dbReference>
<dbReference type="GO" id="GO:0015344">
    <property type="term" value="F:siderophore uptake transmembrane transporter activity"/>
    <property type="evidence" value="ECO:0007669"/>
    <property type="project" value="TreeGrafter"/>
</dbReference>
<dbReference type="InterPro" id="IPR000531">
    <property type="entry name" value="Beta-barrel_TonB"/>
</dbReference>
<dbReference type="InterPro" id="IPR036942">
    <property type="entry name" value="Beta-barrel_TonB_sf"/>
</dbReference>
<evidence type="ECO:0000256" key="7">
    <source>
        <dbReference type="ARBA" id="ARBA00022729"/>
    </source>
</evidence>
<evidence type="ECO:0000313" key="19">
    <source>
        <dbReference type="Proteomes" id="UP000294498"/>
    </source>
</evidence>
<dbReference type="InterPro" id="IPR039426">
    <property type="entry name" value="TonB-dep_rcpt-like"/>
</dbReference>
<dbReference type="PROSITE" id="PS52016">
    <property type="entry name" value="TONB_DEPENDENT_REC_3"/>
    <property type="match status" value="1"/>
</dbReference>
<gene>
    <name evidence="18" type="ORF">EDB95_3646</name>
</gene>
<keyword evidence="13 14" id="KW-0998">Cell outer membrane</keyword>
<comment type="similarity">
    <text evidence="2 14 15">Belongs to the TonB-dependent receptor family.</text>
</comment>
<evidence type="ECO:0000259" key="16">
    <source>
        <dbReference type="Pfam" id="PF00593"/>
    </source>
</evidence>
<evidence type="ECO:0000256" key="15">
    <source>
        <dbReference type="RuleBase" id="RU003357"/>
    </source>
</evidence>
<evidence type="ECO:0000256" key="10">
    <source>
        <dbReference type="ARBA" id="ARBA00023077"/>
    </source>
</evidence>
<dbReference type="NCBIfam" id="TIGR01783">
    <property type="entry name" value="TonB-siderophor"/>
    <property type="match status" value="1"/>
</dbReference>
<evidence type="ECO:0000256" key="11">
    <source>
        <dbReference type="ARBA" id="ARBA00023136"/>
    </source>
</evidence>
<evidence type="ECO:0000256" key="14">
    <source>
        <dbReference type="PROSITE-ProRule" id="PRU01360"/>
    </source>
</evidence>
<dbReference type="GO" id="GO:0015891">
    <property type="term" value="P:siderophore transport"/>
    <property type="evidence" value="ECO:0007669"/>
    <property type="project" value="InterPro"/>
</dbReference>
<evidence type="ECO:0000256" key="13">
    <source>
        <dbReference type="ARBA" id="ARBA00023237"/>
    </source>
</evidence>
<evidence type="ECO:0000256" key="8">
    <source>
        <dbReference type="ARBA" id="ARBA00023004"/>
    </source>
</evidence>
<keyword evidence="7" id="KW-0732">Signal</keyword>
<keyword evidence="8" id="KW-0408">Iron</keyword>
<dbReference type="CDD" id="cd01347">
    <property type="entry name" value="ligand_gated_channel"/>
    <property type="match status" value="1"/>
</dbReference>
<evidence type="ECO:0000256" key="9">
    <source>
        <dbReference type="ARBA" id="ARBA00023065"/>
    </source>
</evidence>
<organism evidence="18 19">
    <name type="scientific">Dinghuibacter silviterrae</name>
    <dbReference type="NCBI Taxonomy" id="1539049"/>
    <lineage>
        <taxon>Bacteria</taxon>
        <taxon>Pseudomonadati</taxon>
        <taxon>Bacteroidota</taxon>
        <taxon>Chitinophagia</taxon>
        <taxon>Chitinophagales</taxon>
        <taxon>Chitinophagaceae</taxon>
        <taxon>Dinghuibacter</taxon>
    </lineage>
</organism>
<feature type="domain" description="TonB-dependent receptor plug" evidence="17">
    <location>
        <begin position="61"/>
        <end position="155"/>
    </location>
</feature>
<dbReference type="RefSeq" id="WP_133995552.1">
    <property type="nucleotide sequence ID" value="NZ_SODV01000002.1"/>
</dbReference>
<dbReference type="OrthoDB" id="9758472at2"/>
<keyword evidence="3 14" id="KW-0813">Transport</keyword>
<evidence type="ECO:0000256" key="1">
    <source>
        <dbReference type="ARBA" id="ARBA00004571"/>
    </source>
</evidence>
<dbReference type="Gene3D" id="2.40.170.20">
    <property type="entry name" value="TonB-dependent receptor, beta-barrel domain"/>
    <property type="match status" value="1"/>
</dbReference>
<dbReference type="InterPro" id="IPR010105">
    <property type="entry name" value="TonB_sidphr_rcpt"/>
</dbReference>
<evidence type="ECO:0000256" key="12">
    <source>
        <dbReference type="ARBA" id="ARBA00023170"/>
    </source>
</evidence>
<dbReference type="EMBL" id="SODV01000002">
    <property type="protein sequence ID" value="TDW95832.1"/>
    <property type="molecule type" value="Genomic_DNA"/>
</dbReference>
<keyword evidence="9" id="KW-0406">Ion transport</keyword>
<evidence type="ECO:0000256" key="2">
    <source>
        <dbReference type="ARBA" id="ARBA00009810"/>
    </source>
</evidence>
<sequence length="730" mass="80449">MLHYLTRLGATFILFCLIGKGYAQQRDTIKLKEILIASRKAGRYATLRSDDASKMPLNDLENPQVYTTVTKGLMADQSVYTLDDALKNVPGASQLWGATDRSGFGNGSSFVLRGFQLNTYLRNGLPANVSTTIDNANIESVEVLKGPSATLFGSAVTSFGGLINRVTKKPFDHAGGEVSYTGGSFGYNRLTADVNTPLDTAGKLLFRVNAALNTQKSWQDAGFHKDVFVAPSLSYKASDRLSFALDAELYQSQGTTPQTFFFNTTVAQLGVNSADKLNLDYHRSYISNDLSMTSSNLNVTGQMNYKLARNWTSQTTVTSVNTSSYGPMPYFYLLPGNTQISRNVWTIDGTDQTLDIQENVVGRFSTGFLKHRLLVGADFYNYNVNVRYHEFMGTVNGQAAADLFDIIPTTGAIPNYDNFNKAKVDSAYANSPADPYPYVLSNKTYISGAYASDVINITDRLILNAALRVDHYDFKGNYNPEDGTTSGGYQQTALSPKFGVVYQLLKDRLSVFSNYQNGFTNETGVDYQGHSFKPEQANQWEGGIKMNLFDGRLNGTVSYYDIQVSHILRTDVDHPNFQVQNGTEVSKGVEVEVNANPLYGLNITAGYAHNDAKYTNADADVNGLRPNSAGPQDMANLWLSYRFLRGAVKGLGVGFGGNYAGKSLVENSVSEGQFFLPAYTVMNASVFYDTGRFRLSANVHNLANERYWIGWYTVNPQQPRAINGSITFRF</sequence>
<dbReference type="InterPro" id="IPR012910">
    <property type="entry name" value="Plug_dom"/>
</dbReference>
<evidence type="ECO:0000256" key="5">
    <source>
        <dbReference type="ARBA" id="ARBA00022496"/>
    </source>
</evidence>
<evidence type="ECO:0000256" key="3">
    <source>
        <dbReference type="ARBA" id="ARBA00022448"/>
    </source>
</evidence>
<reference evidence="18 19" key="1">
    <citation type="submission" date="2019-03" db="EMBL/GenBank/DDBJ databases">
        <title>Genomic Encyclopedia of Type Strains, Phase IV (KMG-IV): sequencing the most valuable type-strain genomes for metagenomic binning, comparative biology and taxonomic classification.</title>
        <authorList>
            <person name="Goeker M."/>
        </authorList>
    </citation>
    <scope>NUCLEOTIDE SEQUENCE [LARGE SCALE GENOMIC DNA]</scope>
    <source>
        <strain evidence="18 19">DSM 100059</strain>
    </source>
</reference>
<dbReference type="InterPro" id="IPR037066">
    <property type="entry name" value="Plug_dom_sf"/>
</dbReference>